<dbReference type="GO" id="GO:0003700">
    <property type="term" value="F:DNA-binding transcription factor activity"/>
    <property type="evidence" value="ECO:0007669"/>
    <property type="project" value="TreeGrafter"/>
</dbReference>
<reference evidence="1 2" key="1">
    <citation type="submission" date="2018-05" db="EMBL/GenBank/DDBJ databases">
        <title>The complete genome of Lysobacter maris HZ9B, a marine bacterium antagonistic against terrestrial plant pathogens.</title>
        <authorList>
            <person name="Zhang X.-Q."/>
        </authorList>
    </citation>
    <scope>NUCLEOTIDE SEQUENCE [LARGE SCALE GENOMIC DNA]</scope>
    <source>
        <strain evidence="1 2">HZ9B</strain>
    </source>
</reference>
<dbReference type="Proteomes" id="UP000249447">
    <property type="component" value="Chromosome"/>
</dbReference>
<gene>
    <name evidence="1" type="ORF">C9I47_0467</name>
</gene>
<sequence length="148" mass="15927">MKADSRLSAVLHALLHMAEHPGPMTSDALAQCLGTHPVVVRRTMGLLRDAGLVASERGHAGGWRIVADLSKVNLRQLHEALGEPALFAIGHRQQRPQCLVEQAVNAALDGAFDEAEALLMRRFESVSLADLAADFARRHAAVRKGAKA</sequence>
<proteinExistence type="predicted"/>
<keyword evidence="2" id="KW-1185">Reference proteome</keyword>
<dbReference type="Gene3D" id="1.10.10.10">
    <property type="entry name" value="Winged helix-like DNA-binding domain superfamily/Winged helix DNA-binding domain"/>
    <property type="match status" value="1"/>
</dbReference>
<dbReference type="Pfam" id="PF02082">
    <property type="entry name" value="Rrf2"/>
    <property type="match status" value="1"/>
</dbReference>
<dbReference type="AlphaFoldDB" id="A0A2U9T1E4"/>
<dbReference type="InterPro" id="IPR036388">
    <property type="entry name" value="WH-like_DNA-bd_sf"/>
</dbReference>
<dbReference type="OrthoDB" id="9800506at2"/>
<protein>
    <submittedName>
        <fullName evidence="1">Transcriptional regulator</fullName>
    </submittedName>
</protein>
<dbReference type="RefSeq" id="WP_111265365.1">
    <property type="nucleotide sequence ID" value="NZ_CP029843.1"/>
</dbReference>
<evidence type="ECO:0000313" key="1">
    <source>
        <dbReference type="EMBL" id="AWV06191.1"/>
    </source>
</evidence>
<dbReference type="PANTHER" id="PTHR33221:SF15">
    <property type="entry name" value="HTH-TYPE TRANSCRIPTIONAL REGULATOR YWGB-RELATED"/>
    <property type="match status" value="1"/>
</dbReference>
<dbReference type="InterPro" id="IPR036390">
    <property type="entry name" value="WH_DNA-bd_sf"/>
</dbReference>
<dbReference type="PROSITE" id="PS51197">
    <property type="entry name" value="HTH_RRF2_2"/>
    <property type="match status" value="1"/>
</dbReference>
<dbReference type="GO" id="GO:0005829">
    <property type="term" value="C:cytosol"/>
    <property type="evidence" value="ECO:0007669"/>
    <property type="project" value="TreeGrafter"/>
</dbReference>
<dbReference type="PANTHER" id="PTHR33221">
    <property type="entry name" value="WINGED HELIX-TURN-HELIX TRANSCRIPTIONAL REGULATOR, RRF2 FAMILY"/>
    <property type="match status" value="1"/>
</dbReference>
<dbReference type="KEGG" id="lmb:C9I47_0467"/>
<accession>A0A2U9T1E4</accession>
<dbReference type="InterPro" id="IPR000944">
    <property type="entry name" value="Tscrpt_reg_Rrf2"/>
</dbReference>
<dbReference type="EMBL" id="CP029843">
    <property type="protein sequence ID" value="AWV06191.1"/>
    <property type="molecule type" value="Genomic_DNA"/>
</dbReference>
<evidence type="ECO:0000313" key="2">
    <source>
        <dbReference type="Proteomes" id="UP000249447"/>
    </source>
</evidence>
<name>A0A2U9T1E4_9GAMM</name>
<dbReference type="SUPFAM" id="SSF46785">
    <property type="entry name" value="Winged helix' DNA-binding domain"/>
    <property type="match status" value="1"/>
</dbReference>
<organism evidence="1 2">
    <name type="scientific">Marilutibacter maris</name>
    <dbReference type="NCBI Taxonomy" id="1605891"/>
    <lineage>
        <taxon>Bacteria</taxon>
        <taxon>Pseudomonadati</taxon>
        <taxon>Pseudomonadota</taxon>
        <taxon>Gammaproteobacteria</taxon>
        <taxon>Lysobacterales</taxon>
        <taxon>Lysobacteraceae</taxon>
        <taxon>Marilutibacter</taxon>
    </lineage>
</organism>